<name>A0A0E9S4H2_ANGAN</name>
<reference evidence="1" key="1">
    <citation type="submission" date="2014-11" db="EMBL/GenBank/DDBJ databases">
        <authorList>
            <person name="Amaro Gonzalez C."/>
        </authorList>
    </citation>
    <scope>NUCLEOTIDE SEQUENCE</scope>
</reference>
<accession>A0A0E9S4H2</accession>
<organism evidence="1">
    <name type="scientific">Anguilla anguilla</name>
    <name type="common">European freshwater eel</name>
    <name type="synonym">Muraena anguilla</name>
    <dbReference type="NCBI Taxonomy" id="7936"/>
    <lineage>
        <taxon>Eukaryota</taxon>
        <taxon>Metazoa</taxon>
        <taxon>Chordata</taxon>
        <taxon>Craniata</taxon>
        <taxon>Vertebrata</taxon>
        <taxon>Euteleostomi</taxon>
        <taxon>Actinopterygii</taxon>
        <taxon>Neopterygii</taxon>
        <taxon>Teleostei</taxon>
        <taxon>Anguilliformes</taxon>
        <taxon>Anguillidae</taxon>
        <taxon>Anguilla</taxon>
    </lineage>
</organism>
<sequence>MVPNINTIICNTRIMQMLVMFET</sequence>
<protein>
    <submittedName>
        <fullName evidence="1">Uncharacterized protein</fullName>
    </submittedName>
</protein>
<dbReference type="EMBL" id="GBXM01072460">
    <property type="protein sequence ID" value="JAH36117.1"/>
    <property type="molecule type" value="Transcribed_RNA"/>
</dbReference>
<proteinExistence type="predicted"/>
<dbReference type="AlphaFoldDB" id="A0A0E9S4H2"/>
<reference evidence="1" key="2">
    <citation type="journal article" date="2015" name="Fish Shellfish Immunol.">
        <title>Early steps in the European eel (Anguilla anguilla)-Vibrio vulnificus interaction in the gills: Role of the RtxA13 toxin.</title>
        <authorList>
            <person name="Callol A."/>
            <person name="Pajuelo D."/>
            <person name="Ebbesson L."/>
            <person name="Teles M."/>
            <person name="MacKenzie S."/>
            <person name="Amaro C."/>
        </authorList>
    </citation>
    <scope>NUCLEOTIDE SEQUENCE</scope>
</reference>
<evidence type="ECO:0000313" key="1">
    <source>
        <dbReference type="EMBL" id="JAH36117.1"/>
    </source>
</evidence>